<evidence type="ECO:0000256" key="7">
    <source>
        <dbReference type="PIRSR" id="PIRSR627057-2"/>
    </source>
</evidence>
<sequence length="367" mass="41944">MMPESSKKYHYIKNWLFLASIFLSLLGLYLLLVSGLSMQIKNFILRFFHNNFLVVGSYILIINIGYAAIDFPLALYEGFVLEHRFKLSNQKFLAWFSDLLKKHLIEFAVFLPAAESLYIFLRRTQDSWWIYAALFWILLSIILAKITPGIIIPLFFKISPLKDEALREKVLSLVKNSGSAIKNIFVIDFSKKTKKSNALVCGLGKNRRILLADNLINEFSPDEIAVVVAHELGHEVHKDTLRLLLSGSISSFLAFFFCNVFLKSGLEFFGFDNIHDIAAFPVLALSLFLISLTLMPLQNAYTRKRERAADLVALKLSQDKDSFISMMEKLGKKNLADLNPNKIIEFLLYDHPPISKRIAAARKFYST</sequence>
<keyword evidence="9" id="KW-0812">Transmembrane</keyword>
<feature type="domain" description="Peptidase M48" evidence="10">
    <location>
        <begin position="160"/>
        <end position="363"/>
    </location>
</feature>
<proteinExistence type="inferred from homology"/>
<feature type="transmembrane region" description="Helical" evidence="9">
    <location>
        <begin position="12"/>
        <end position="32"/>
    </location>
</feature>
<feature type="transmembrane region" description="Helical" evidence="9">
    <location>
        <begin position="52"/>
        <end position="76"/>
    </location>
</feature>
<feature type="transmembrane region" description="Helical" evidence="9">
    <location>
        <begin position="277"/>
        <end position="297"/>
    </location>
</feature>
<dbReference type="GO" id="GO:0071586">
    <property type="term" value="P:CAAX-box protein processing"/>
    <property type="evidence" value="ECO:0007669"/>
    <property type="project" value="InterPro"/>
</dbReference>
<keyword evidence="4 7" id="KW-0862">Zinc</keyword>
<feature type="binding site" evidence="7">
    <location>
        <position position="234"/>
    </location>
    <ligand>
        <name>Zn(2+)</name>
        <dbReference type="ChEBI" id="CHEBI:29105"/>
        <note>catalytic</note>
    </ligand>
</feature>
<reference evidence="12 13" key="1">
    <citation type="submission" date="2017-09" db="EMBL/GenBank/DDBJ databases">
        <title>Depth-based differentiation of microbial function through sediment-hosted aquifers and enrichment of novel symbionts in the deep terrestrial subsurface.</title>
        <authorList>
            <person name="Probst A.J."/>
            <person name="Ladd B."/>
            <person name="Jarett J.K."/>
            <person name="Geller-Mcgrath D.E."/>
            <person name="Sieber C.M."/>
            <person name="Emerson J.B."/>
            <person name="Anantharaman K."/>
            <person name="Thomas B.C."/>
            <person name="Malmstrom R."/>
            <person name="Stieglmeier M."/>
            <person name="Klingl A."/>
            <person name="Woyke T."/>
            <person name="Ryan C.M."/>
            <person name="Banfield J.F."/>
        </authorList>
    </citation>
    <scope>NUCLEOTIDE SEQUENCE [LARGE SCALE GENOMIC DNA]</scope>
    <source>
        <strain evidence="12">CG11_big_fil_rev_8_21_14_0_20_42_13</strain>
    </source>
</reference>
<keyword evidence="5 8" id="KW-0482">Metalloprotease</keyword>
<feature type="transmembrane region" description="Helical" evidence="9">
    <location>
        <begin position="243"/>
        <end position="262"/>
    </location>
</feature>
<evidence type="ECO:0000259" key="11">
    <source>
        <dbReference type="Pfam" id="PF16491"/>
    </source>
</evidence>
<organism evidence="12 13">
    <name type="scientific">Candidatus Ghiorseimicrobium undicola</name>
    <dbReference type="NCBI Taxonomy" id="1974746"/>
    <lineage>
        <taxon>Bacteria</taxon>
        <taxon>Pseudomonadati</taxon>
        <taxon>Candidatus Omnitrophota</taxon>
        <taxon>Candidatus Ghiorseimicrobium</taxon>
    </lineage>
</organism>
<accession>A0A2H0LW17</accession>
<keyword evidence="1 8" id="KW-0645">Protease</keyword>
<feature type="transmembrane region" description="Helical" evidence="9">
    <location>
        <begin position="133"/>
        <end position="156"/>
    </location>
</feature>
<dbReference type="PANTHER" id="PTHR10120">
    <property type="entry name" value="CAAX PRENYL PROTEASE 1"/>
    <property type="match status" value="1"/>
</dbReference>
<feature type="binding site" evidence="7">
    <location>
        <position position="230"/>
    </location>
    <ligand>
        <name>Zn(2+)</name>
        <dbReference type="ChEBI" id="CHEBI:29105"/>
        <note>catalytic</note>
    </ligand>
</feature>
<dbReference type="CDD" id="cd07343">
    <property type="entry name" value="M48A_Zmpste24p_like"/>
    <property type="match status" value="1"/>
</dbReference>
<dbReference type="InterPro" id="IPR032456">
    <property type="entry name" value="Peptidase_M48_N"/>
</dbReference>
<dbReference type="InterPro" id="IPR027057">
    <property type="entry name" value="CAXX_Prtase_1"/>
</dbReference>
<protein>
    <recommendedName>
        <fullName evidence="14">Peptidase</fullName>
    </recommendedName>
</protein>
<comment type="cofactor">
    <cofactor evidence="7 8">
        <name>Zn(2+)</name>
        <dbReference type="ChEBI" id="CHEBI:29105"/>
    </cofactor>
    <text evidence="7 8">Binds 1 zinc ion per subunit.</text>
</comment>
<evidence type="ECO:0000313" key="13">
    <source>
        <dbReference type="Proteomes" id="UP000229641"/>
    </source>
</evidence>
<feature type="domain" description="CAAX prenyl protease 1 N-terminal" evidence="11">
    <location>
        <begin position="5"/>
        <end position="157"/>
    </location>
</feature>
<dbReference type="GO" id="GO:0046872">
    <property type="term" value="F:metal ion binding"/>
    <property type="evidence" value="ECO:0007669"/>
    <property type="project" value="UniProtKB-KW"/>
</dbReference>
<feature type="binding site" evidence="7">
    <location>
        <position position="306"/>
    </location>
    <ligand>
        <name>Zn(2+)</name>
        <dbReference type="ChEBI" id="CHEBI:29105"/>
        <note>catalytic</note>
    </ligand>
</feature>
<evidence type="ECO:0000259" key="10">
    <source>
        <dbReference type="Pfam" id="PF01435"/>
    </source>
</evidence>
<evidence type="ECO:0000256" key="5">
    <source>
        <dbReference type="ARBA" id="ARBA00023049"/>
    </source>
</evidence>
<dbReference type="InterPro" id="IPR001915">
    <property type="entry name" value="Peptidase_M48"/>
</dbReference>
<keyword evidence="3 8" id="KW-0378">Hydrolase</keyword>
<evidence type="ECO:0000256" key="8">
    <source>
        <dbReference type="RuleBase" id="RU003983"/>
    </source>
</evidence>
<evidence type="ECO:0008006" key="14">
    <source>
        <dbReference type="Google" id="ProtNLM"/>
    </source>
</evidence>
<evidence type="ECO:0000256" key="3">
    <source>
        <dbReference type="ARBA" id="ARBA00022801"/>
    </source>
</evidence>
<keyword evidence="9" id="KW-1133">Transmembrane helix</keyword>
<dbReference type="Gene3D" id="3.30.2010.10">
    <property type="entry name" value="Metalloproteases ('zincins'), catalytic domain"/>
    <property type="match status" value="1"/>
</dbReference>
<dbReference type="AlphaFoldDB" id="A0A2H0LW17"/>
<keyword evidence="9" id="KW-0472">Membrane</keyword>
<gene>
    <name evidence="12" type="ORF">COV72_07935</name>
</gene>
<evidence type="ECO:0000256" key="2">
    <source>
        <dbReference type="ARBA" id="ARBA00022723"/>
    </source>
</evidence>
<keyword evidence="2 7" id="KW-0479">Metal-binding</keyword>
<evidence type="ECO:0000256" key="1">
    <source>
        <dbReference type="ARBA" id="ARBA00022670"/>
    </source>
</evidence>
<dbReference type="Proteomes" id="UP000229641">
    <property type="component" value="Unassembled WGS sequence"/>
</dbReference>
<comment type="similarity">
    <text evidence="8">Belongs to the peptidase M48 family.</text>
</comment>
<evidence type="ECO:0000256" key="9">
    <source>
        <dbReference type="SAM" id="Phobius"/>
    </source>
</evidence>
<evidence type="ECO:0000256" key="6">
    <source>
        <dbReference type="PIRSR" id="PIRSR627057-1"/>
    </source>
</evidence>
<dbReference type="Pfam" id="PF16491">
    <property type="entry name" value="Peptidase_M48_N"/>
    <property type="match status" value="1"/>
</dbReference>
<feature type="active site" evidence="6">
    <location>
        <position position="231"/>
    </location>
</feature>
<dbReference type="Pfam" id="PF01435">
    <property type="entry name" value="Peptidase_M48"/>
    <property type="match status" value="1"/>
</dbReference>
<feature type="active site" description="Proton donor" evidence="6">
    <location>
        <position position="310"/>
    </location>
</feature>
<dbReference type="EMBL" id="PCWA01000097">
    <property type="protein sequence ID" value="PIQ88547.1"/>
    <property type="molecule type" value="Genomic_DNA"/>
</dbReference>
<evidence type="ECO:0000256" key="4">
    <source>
        <dbReference type="ARBA" id="ARBA00022833"/>
    </source>
</evidence>
<evidence type="ECO:0000313" key="12">
    <source>
        <dbReference type="EMBL" id="PIQ88547.1"/>
    </source>
</evidence>
<comment type="caution">
    <text evidence="12">The sequence shown here is derived from an EMBL/GenBank/DDBJ whole genome shotgun (WGS) entry which is preliminary data.</text>
</comment>
<dbReference type="GO" id="GO:0004222">
    <property type="term" value="F:metalloendopeptidase activity"/>
    <property type="evidence" value="ECO:0007669"/>
    <property type="project" value="InterPro"/>
</dbReference>
<name>A0A2H0LW17_9BACT</name>